<dbReference type="PANTHER" id="PTHR42833">
    <property type="entry name" value="URIDYLATE KINASE"/>
    <property type="match status" value="1"/>
</dbReference>
<protein>
    <recommendedName>
        <fullName evidence="3">UMP kinase</fullName>
        <ecNumber evidence="3">2.7.4.22</ecNumber>
    </recommendedName>
    <alternativeName>
        <fullName evidence="10">Uridine monophosphate kinase</fullName>
    </alternativeName>
</protein>
<reference evidence="12" key="1">
    <citation type="submission" date="2013-08" db="EMBL/GenBank/DDBJ databases">
        <authorList>
            <person name="Mendez C."/>
            <person name="Richter M."/>
            <person name="Ferrer M."/>
            <person name="Sanchez J."/>
        </authorList>
    </citation>
    <scope>NUCLEOTIDE SEQUENCE</scope>
</reference>
<evidence type="ECO:0000256" key="9">
    <source>
        <dbReference type="ARBA" id="ARBA00022975"/>
    </source>
</evidence>
<evidence type="ECO:0000256" key="1">
    <source>
        <dbReference type="ARBA" id="ARBA00004791"/>
    </source>
</evidence>
<dbReference type="GO" id="GO:0006225">
    <property type="term" value="P:UDP biosynthetic process"/>
    <property type="evidence" value="ECO:0007669"/>
    <property type="project" value="TreeGrafter"/>
</dbReference>
<dbReference type="GO" id="GO:0033862">
    <property type="term" value="F:UMP kinase activity"/>
    <property type="evidence" value="ECO:0007669"/>
    <property type="project" value="UniProtKB-EC"/>
</dbReference>
<dbReference type="SUPFAM" id="SSF53633">
    <property type="entry name" value="Carbamate kinase-like"/>
    <property type="match status" value="1"/>
</dbReference>
<gene>
    <name evidence="12" type="ORF">B1B_00499</name>
</gene>
<keyword evidence="6" id="KW-0547">Nucleotide-binding</keyword>
<dbReference type="GO" id="GO:0005524">
    <property type="term" value="F:ATP binding"/>
    <property type="evidence" value="ECO:0007669"/>
    <property type="project" value="UniProtKB-KW"/>
</dbReference>
<proteinExistence type="inferred from homology"/>
<dbReference type="InterPro" id="IPR011818">
    <property type="entry name" value="Uridylate_kinase_arch/spir"/>
</dbReference>
<keyword evidence="9" id="KW-0665">Pyrimidine biosynthesis</keyword>
<feature type="domain" description="Aspartate/glutamate/uridylate kinase" evidence="11">
    <location>
        <begin position="12"/>
        <end position="181"/>
    </location>
</feature>
<sequence length="227" mass="24536">RLDDDPWSSPSGGSVFLTGEKDAEFLRQLVEGLRAVAKQHPLAVVVGGGKTAREYIRLGRELGLTEIELDELGIDVTRLNARLLASLLAPACPARPLTSVREAVEESSRWSLVVLGGTEPGHTTDAVAALLAERMRAERLVNATRSGGIYDRDPATDPAATLLKSLTFPQFRAMVEAGTDGRAGQEFIFDRLGVERLARARIPLAVVQGRDVEQLRNALLGKVFRGS</sequence>
<evidence type="ECO:0000256" key="7">
    <source>
        <dbReference type="ARBA" id="ARBA00022777"/>
    </source>
</evidence>
<keyword evidence="7 12" id="KW-0418">Kinase</keyword>
<evidence type="ECO:0000259" key="11">
    <source>
        <dbReference type="Pfam" id="PF00696"/>
    </source>
</evidence>
<dbReference type="EC" id="2.7.4.22" evidence="3"/>
<keyword evidence="5 12" id="KW-0808">Transferase</keyword>
<dbReference type="NCBIfam" id="TIGR02076">
    <property type="entry name" value="pyrH_arch"/>
    <property type="match status" value="1"/>
</dbReference>
<evidence type="ECO:0000256" key="6">
    <source>
        <dbReference type="ARBA" id="ARBA00022741"/>
    </source>
</evidence>
<feature type="non-terminal residue" evidence="12">
    <location>
        <position position="227"/>
    </location>
</feature>
<dbReference type="Pfam" id="PF00696">
    <property type="entry name" value="AA_kinase"/>
    <property type="match status" value="1"/>
</dbReference>
<organism evidence="12">
    <name type="scientific">mine drainage metagenome</name>
    <dbReference type="NCBI Taxonomy" id="410659"/>
    <lineage>
        <taxon>unclassified sequences</taxon>
        <taxon>metagenomes</taxon>
        <taxon>ecological metagenomes</taxon>
    </lineage>
</organism>
<dbReference type="InterPro" id="IPR001048">
    <property type="entry name" value="Asp/Glu/Uridylate_kinase"/>
</dbReference>
<comment type="pathway">
    <text evidence="1">Pyrimidine metabolism; CTP biosynthesis via de novo pathway; UDP from UMP (UMPK route): step 1/1.</text>
</comment>
<evidence type="ECO:0000256" key="3">
    <source>
        <dbReference type="ARBA" id="ARBA00012899"/>
    </source>
</evidence>
<evidence type="ECO:0000256" key="2">
    <source>
        <dbReference type="ARBA" id="ARBA00007614"/>
    </source>
</evidence>
<dbReference type="PANTHER" id="PTHR42833:SF4">
    <property type="entry name" value="URIDYLATE KINASE PUMPKIN, CHLOROPLASTIC"/>
    <property type="match status" value="1"/>
</dbReference>
<evidence type="ECO:0000256" key="5">
    <source>
        <dbReference type="ARBA" id="ARBA00022679"/>
    </source>
</evidence>
<keyword evidence="8" id="KW-0067">ATP-binding</keyword>
<evidence type="ECO:0000256" key="8">
    <source>
        <dbReference type="ARBA" id="ARBA00022840"/>
    </source>
</evidence>
<evidence type="ECO:0000256" key="4">
    <source>
        <dbReference type="ARBA" id="ARBA00022490"/>
    </source>
</evidence>
<evidence type="ECO:0000256" key="10">
    <source>
        <dbReference type="ARBA" id="ARBA00032092"/>
    </source>
</evidence>
<dbReference type="AlphaFoldDB" id="T1D9H4"/>
<dbReference type="Gene3D" id="3.40.1160.10">
    <property type="entry name" value="Acetylglutamate kinase-like"/>
    <property type="match status" value="1"/>
</dbReference>
<reference evidence="12" key="2">
    <citation type="journal article" date="2014" name="ISME J.">
        <title>Microbial stratification in low pH oxic and suboxic macroscopic growths along an acid mine drainage.</title>
        <authorList>
            <person name="Mendez-Garcia C."/>
            <person name="Mesa V."/>
            <person name="Sprenger R.R."/>
            <person name="Richter M."/>
            <person name="Diez M.S."/>
            <person name="Solano J."/>
            <person name="Bargiela R."/>
            <person name="Golyshina O.V."/>
            <person name="Manteca A."/>
            <person name="Ramos J.L."/>
            <person name="Gallego J.R."/>
            <person name="Llorente I."/>
            <person name="Martins Dos Santos V.A."/>
            <person name="Jensen O.N."/>
            <person name="Pelaez A.I."/>
            <person name="Sanchez J."/>
            <person name="Ferrer M."/>
        </authorList>
    </citation>
    <scope>NUCLEOTIDE SEQUENCE</scope>
</reference>
<evidence type="ECO:0000313" key="12">
    <source>
        <dbReference type="EMBL" id="EQD78855.1"/>
    </source>
</evidence>
<comment type="similarity">
    <text evidence="2">Belongs to the UMP kinase family.</text>
</comment>
<comment type="caution">
    <text evidence="12">The sequence shown here is derived from an EMBL/GenBank/DDBJ whole genome shotgun (WGS) entry which is preliminary data.</text>
</comment>
<dbReference type="EMBL" id="AUZY01000380">
    <property type="protein sequence ID" value="EQD78855.1"/>
    <property type="molecule type" value="Genomic_DNA"/>
</dbReference>
<keyword evidence="4" id="KW-0963">Cytoplasm</keyword>
<dbReference type="InterPro" id="IPR036393">
    <property type="entry name" value="AceGlu_kinase-like_sf"/>
</dbReference>
<name>T1D9H4_9ZZZZ</name>
<feature type="non-terminal residue" evidence="12">
    <location>
        <position position="1"/>
    </location>
</feature>
<accession>T1D9H4</accession>